<keyword evidence="6" id="KW-1133">Transmembrane helix</keyword>
<dbReference type="GO" id="GO:0005230">
    <property type="term" value="F:extracellular ligand-gated monoatomic ion channel activity"/>
    <property type="evidence" value="ECO:0007669"/>
    <property type="project" value="InterPro"/>
</dbReference>
<feature type="compositionally biased region" description="Polar residues" evidence="5">
    <location>
        <begin position="117"/>
        <end position="127"/>
    </location>
</feature>
<keyword evidence="2" id="KW-0217">Developmental protein</keyword>
<feature type="compositionally biased region" description="Polar residues" evidence="5">
    <location>
        <begin position="478"/>
        <end position="490"/>
    </location>
</feature>
<dbReference type="InterPro" id="IPR018000">
    <property type="entry name" value="Neurotransmitter_ion_chnl_CS"/>
</dbReference>
<feature type="transmembrane region" description="Helical" evidence="6">
    <location>
        <begin position="1140"/>
        <end position="1159"/>
    </location>
</feature>
<feature type="region of interest" description="Disordered" evidence="5">
    <location>
        <begin position="107"/>
        <end position="146"/>
    </location>
</feature>
<keyword evidence="6" id="KW-0812">Transmembrane</keyword>
<dbReference type="GO" id="GO:0016020">
    <property type="term" value="C:membrane"/>
    <property type="evidence" value="ECO:0007669"/>
    <property type="project" value="UniProtKB-SubCell"/>
</dbReference>
<dbReference type="Gene3D" id="2.70.170.10">
    <property type="entry name" value="Neurotransmitter-gated ion-channel ligand-binding domain"/>
    <property type="match status" value="1"/>
</dbReference>
<dbReference type="SMART" id="SM00462">
    <property type="entry name" value="PTB"/>
    <property type="match status" value="1"/>
</dbReference>
<evidence type="ECO:0000256" key="2">
    <source>
        <dbReference type="ARBA" id="ARBA00022473"/>
    </source>
</evidence>
<dbReference type="GO" id="GO:0005737">
    <property type="term" value="C:cytoplasm"/>
    <property type="evidence" value="ECO:0007669"/>
    <property type="project" value="TreeGrafter"/>
</dbReference>
<feature type="transmembrane region" description="Helical" evidence="6">
    <location>
        <begin position="1171"/>
        <end position="1192"/>
    </location>
</feature>
<dbReference type="FunFam" id="2.70.170.10:FF:000028">
    <property type="entry name" value="AcetylCholine Receptor"/>
    <property type="match status" value="1"/>
</dbReference>
<feature type="transmembrane region" description="Helical" evidence="6">
    <location>
        <begin position="1111"/>
        <end position="1134"/>
    </location>
</feature>
<name>A0AAF5D144_STRER</name>
<feature type="domain" description="PID" evidence="7">
    <location>
        <begin position="161"/>
        <end position="288"/>
    </location>
</feature>
<dbReference type="PROSITE" id="PS00236">
    <property type="entry name" value="NEUROTR_ION_CHANNEL"/>
    <property type="match status" value="1"/>
</dbReference>
<proteinExistence type="predicted"/>
<dbReference type="InterPro" id="IPR006020">
    <property type="entry name" value="PTB/PI_dom"/>
</dbReference>
<evidence type="ECO:0000313" key="8">
    <source>
        <dbReference type="Proteomes" id="UP000035681"/>
    </source>
</evidence>
<dbReference type="CDD" id="cd18989">
    <property type="entry name" value="LGIC_ECD_cation"/>
    <property type="match status" value="1"/>
</dbReference>
<dbReference type="Proteomes" id="UP000035681">
    <property type="component" value="Unplaced"/>
</dbReference>
<dbReference type="Pfam" id="PF02931">
    <property type="entry name" value="Neur_chan_LBD"/>
    <property type="match status" value="1"/>
</dbReference>
<dbReference type="PROSITE" id="PS01179">
    <property type="entry name" value="PID"/>
    <property type="match status" value="1"/>
</dbReference>
<dbReference type="Pfam" id="PF00640">
    <property type="entry name" value="PID"/>
    <property type="match status" value="1"/>
</dbReference>
<evidence type="ECO:0000256" key="6">
    <source>
        <dbReference type="SAM" id="Phobius"/>
    </source>
</evidence>
<keyword evidence="8" id="KW-1185">Reference proteome</keyword>
<dbReference type="InterPro" id="IPR006202">
    <property type="entry name" value="Neur_chan_lig-bd"/>
</dbReference>
<feature type="transmembrane region" description="Helical" evidence="6">
    <location>
        <begin position="857"/>
        <end position="876"/>
    </location>
</feature>
<evidence type="ECO:0000259" key="7">
    <source>
        <dbReference type="PROSITE" id="PS01179"/>
    </source>
</evidence>
<comment type="subcellular location">
    <subcellularLocation>
        <location evidence="1">Membrane</location>
    </subcellularLocation>
</comment>
<keyword evidence="4 6" id="KW-0472">Membrane</keyword>
<keyword evidence="3" id="KW-0597">Phosphoprotein</keyword>
<feature type="region of interest" description="Disordered" evidence="5">
    <location>
        <begin position="478"/>
        <end position="513"/>
    </location>
</feature>
<feature type="compositionally biased region" description="Low complexity" evidence="5">
    <location>
        <begin position="128"/>
        <end position="145"/>
    </location>
</feature>
<dbReference type="AlphaFoldDB" id="A0AAF5D144"/>
<dbReference type="CDD" id="cd01268">
    <property type="entry name" value="PTB_Numb"/>
    <property type="match status" value="1"/>
</dbReference>
<dbReference type="SUPFAM" id="SSF63712">
    <property type="entry name" value="Nicotinic receptor ligand binding domain-like"/>
    <property type="match status" value="1"/>
</dbReference>
<sequence>TMKELAEGKSSNIFTRSWKRLTTRKSKKDNFHLPEEAIDAFDDQVIDTNDRINAIPKNSHEYSPQIEGRIVQSNWEQQCLDVSNNSQPFSKKMDKFDKFRQSIRKSLRLKPKENKKMNGSLQSDNKLVSSKSTNTQTVNSNNQSKASAWQPDEIAVRNGVCSFPVKYLGCTEVFEGRGMNVCESALATLRSKKKKPIKAILYVTGDGLRVVARETGLNLLVDQTIEKVSFCAPDRENDKGFAYICRDGTTRRWMCHGFHATNNSGDRLSHAVGCAFSICLEKKKKREQEAANAALSPNLFDSPPSSIKGNTSDSCSVKEIDTNFGHGNKAYQSFRRQLSINERIIDPQCAIVTESTPLKTPSLPQTIIKPRPIGNPALFERQSSLRAPENNLNHPFKRLHSLRNETMNTKLRNSDYCIKNPEPIWEGDEFSSSIEPSKSDTQAISNFNSVDLISLDPNPIPETTSNYNLYSSPSVSTLSLPKTPKCQTTPPALPPRPTSANTPSTRKPPVSVSEVADSWLQDTFRSSLNQSSHNEAQLTNSVSLTNFNNPHSTPLQLKSKNSNCNNLTLDTNNLLEEMTKTHIFDWPINGSPLSSTNNINDPSSLGYKQFRNSMEYNQLVEEKGSNNTLNNSVISPVTTKYFTKTNNSIQYKPLCESSSSFMEHSSLSENNFKNLDVFGQPVFNPVSSSSFLNQNSPSKSQNDSKVFSDIKLTNNGNNIISNDENTIKTDSPLSLTPSYNQNEDPFDIQWTELTIKNLESFRNSNLFQASSKSNSTVIMYNISLNNTHTQLIQLIFNYLIKILGLFNLYCHLFIGILLHYQVCKKNKIESSHSLHKYIFVHLIFNLNYIIIMKQFFLVYFVSFFLSSLIVSTIGASPQHNKLITKKILKNYNKKHRPVKSEASPVNIFVQLRITHVESINQKEQAMALHGQLFTSWKDEYLTWDSEEFNHTTAIYLDAFQIWQPALTLINNADAKGWNIHLGSTPALVSSSGYVILSGIFSFYVTCKFDFSYYPYDTQECPIALTEWIYDVSKVNLSEFTNEQAKPILKLSWDPIRNKSREHAGEWKIEDTWKRHCYWGPEGCVDTITNLQLEWYWSVVEFGIKITREASYFTMTITIPTITAIFITLTSFWIASYKIALVLNIFSIIIQGLFGWNLVHGLPPGNGNVPRIVYLYGGNLLLTLLAYIIHVLFGHLEHIYPEGIIIPSHITNITKVLKKKKLFQVKGITFDPSTMLDEKVENNEDLVNLEDPMNIENPTIIQGMSKEDNEKIISLENLSSESDIELQETPTYNEENSINSSLNNTEIEENKEKKCELININSKKNHLKDQLFLIRRLMFIIFVIFYLIILFICCR</sequence>
<evidence type="ECO:0000256" key="4">
    <source>
        <dbReference type="ARBA" id="ARBA00023136"/>
    </source>
</evidence>
<dbReference type="WBParaSite" id="TCONS_00004860.p1">
    <property type="protein sequence ID" value="TCONS_00004860.p1"/>
    <property type="gene ID" value="XLOC_002998"/>
</dbReference>
<dbReference type="PANTHER" id="PTHR47368:SF2">
    <property type="entry name" value="PID DOMAIN-CONTAINING PROTEIN"/>
    <property type="match status" value="1"/>
</dbReference>
<reference evidence="9" key="1">
    <citation type="submission" date="2024-02" db="UniProtKB">
        <authorList>
            <consortium name="WormBaseParasite"/>
        </authorList>
    </citation>
    <scope>IDENTIFICATION</scope>
</reference>
<feature type="transmembrane region" description="Helical" evidence="6">
    <location>
        <begin position="798"/>
        <end position="822"/>
    </location>
</feature>
<evidence type="ECO:0000256" key="3">
    <source>
        <dbReference type="ARBA" id="ARBA00022553"/>
    </source>
</evidence>
<dbReference type="InterPro" id="IPR011993">
    <property type="entry name" value="PH-like_dom_sf"/>
</dbReference>
<dbReference type="InterPro" id="IPR036734">
    <property type="entry name" value="Neur_chan_lig-bd_sf"/>
</dbReference>
<protein>
    <submittedName>
        <fullName evidence="9">PID domain-containing protein</fullName>
    </submittedName>
</protein>
<organism evidence="8 9">
    <name type="scientific">Strongyloides stercoralis</name>
    <name type="common">Threadworm</name>
    <dbReference type="NCBI Taxonomy" id="6248"/>
    <lineage>
        <taxon>Eukaryota</taxon>
        <taxon>Metazoa</taxon>
        <taxon>Ecdysozoa</taxon>
        <taxon>Nematoda</taxon>
        <taxon>Chromadorea</taxon>
        <taxon>Rhabditida</taxon>
        <taxon>Tylenchina</taxon>
        <taxon>Panagrolaimomorpha</taxon>
        <taxon>Strongyloidoidea</taxon>
        <taxon>Strongyloididae</taxon>
        <taxon>Strongyloides</taxon>
    </lineage>
</organism>
<evidence type="ECO:0000256" key="5">
    <source>
        <dbReference type="SAM" id="MobiDB-lite"/>
    </source>
</evidence>
<dbReference type="SUPFAM" id="SSF50729">
    <property type="entry name" value="PH domain-like"/>
    <property type="match status" value="1"/>
</dbReference>
<accession>A0AAF5D144</accession>
<dbReference type="PANTHER" id="PTHR47368">
    <property type="entry name" value="NUMB"/>
    <property type="match status" value="1"/>
</dbReference>
<dbReference type="InterPro" id="IPR016698">
    <property type="entry name" value="Numb/numb-like"/>
</dbReference>
<feature type="transmembrane region" description="Helical" evidence="6">
    <location>
        <begin position="1332"/>
        <end position="1351"/>
    </location>
</feature>
<dbReference type="SUPFAM" id="SSF90112">
    <property type="entry name" value="Neurotransmitter-gated ion-channel transmembrane pore"/>
    <property type="match status" value="1"/>
</dbReference>
<evidence type="ECO:0000256" key="1">
    <source>
        <dbReference type="ARBA" id="ARBA00004370"/>
    </source>
</evidence>
<dbReference type="InterPro" id="IPR036719">
    <property type="entry name" value="Neuro-gated_channel_TM_sf"/>
</dbReference>
<evidence type="ECO:0000313" key="9">
    <source>
        <dbReference type="WBParaSite" id="TCONS_00004860.p1"/>
    </source>
</evidence>
<dbReference type="Gene3D" id="2.30.29.30">
    <property type="entry name" value="Pleckstrin-homology domain (PH domain)/Phosphotyrosine-binding domain (PTB)"/>
    <property type="match status" value="1"/>
</dbReference>